<evidence type="ECO:0000259" key="3">
    <source>
        <dbReference type="PROSITE" id="PS50801"/>
    </source>
</evidence>
<dbReference type="GO" id="GO:0043856">
    <property type="term" value="F:anti-sigma factor antagonist activity"/>
    <property type="evidence" value="ECO:0007669"/>
    <property type="project" value="InterPro"/>
</dbReference>
<feature type="domain" description="STAS" evidence="3">
    <location>
        <begin position="12"/>
        <end position="100"/>
    </location>
</feature>
<dbReference type="RefSeq" id="WP_133907624.1">
    <property type="nucleotide sequence ID" value="NZ_SOCP01000019.1"/>
</dbReference>
<proteinExistence type="inferred from homology"/>
<dbReference type="InterPro" id="IPR036513">
    <property type="entry name" value="STAS_dom_sf"/>
</dbReference>
<sequence>MSLAITVIGSHVELNGAVDVQTAPALQAELVELINAAGPGTRLRLDLGDVTLLDSNGLSVLLEAHKLAAAQDVVLVLAAVPRHVERTLSITGLDAVLHIA</sequence>
<dbReference type="EMBL" id="SOCP01000019">
    <property type="protein sequence ID" value="TDV41835.1"/>
    <property type="molecule type" value="Genomic_DNA"/>
</dbReference>
<comment type="caution">
    <text evidence="4">The sequence shown here is derived from an EMBL/GenBank/DDBJ whole genome shotgun (WGS) entry which is preliminary data.</text>
</comment>
<dbReference type="InterPro" id="IPR003658">
    <property type="entry name" value="Anti-sigma_ant"/>
</dbReference>
<evidence type="ECO:0000256" key="2">
    <source>
        <dbReference type="RuleBase" id="RU003749"/>
    </source>
</evidence>
<dbReference type="InterPro" id="IPR002645">
    <property type="entry name" value="STAS_dom"/>
</dbReference>
<accession>A0A4R7V1X3</accession>
<dbReference type="PROSITE" id="PS50801">
    <property type="entry name" value="STAS"/>
    <property type="match status" value="1"/>
</dbReference>
<evidence type="ECO:0000313" key="5">
    <source>
        <dbReference type="Proteomes" id="UP000294927"/>
    </source>
</evidence>
<dbReference type="CDD" id="cd07043">
    <property type="entry name" value="STAS_anti-anti-sigma_factors"/>
    <property type="match status" value="1"/>
</dbReference>
<dbReference type="OrthoDB" id="9793697at2"/>
<evidence type="ECO:0000256" key="1">
    <source>
        <dbReference type="ARBA" id="ARBA00009013"/>
    </source>
</evidence>
<name>A0A4R7V1X3_9PSEU</name>
<dbReference type="Gene3D" id="3.30.750.24">
    <property type="entry name" value="STAS domain"/>
    <property type="match status" value="1"/>
</dbReference>
<dbReference type="PANTHER" id="PTHR33495:SF2">
    <property type="entry name" value="ANTI-SIGMA FACTOR ANTAGONIST TM_1081-RELATED"/>
    <property type="match status" value="1"/>
</dbReference>
<evidence type="ECO:0000313" key="4">
    <source>
        <dbReference type="EMBL" id="TDV41835.1"/>
    </source>
</evidence>
<comment type="similarity">
    <text evidence="1 2">Belongs to the anti-sigma-factor antagonist family.</text>
</comment>
<dbReference type="NCBIfam" id="TIGR00377">
    <property type="entry name" value="ant_ant_sig"/>
    <property type="match status" value="1"/>
</dbReference>
<dbReference type="PANTHER" id="PTHR33495">
    <property type="entry name" value="ANTI-SIGMA FACTOR ANTAGONIST TM_1081-RELATED-RELATED"/>
    <property type="match status" value="1"/>
</dbReference>
<protein>
    <recommendedName>
        <fullName evidence="2">Anti-sigma factor antagonist</fullName>
    </recommendedName>
</protein>
<organism evidence="4 5">
    <name type="scientific">Actinophytocola oryzae</name>
    <dbReference type="NCBI Taxonomy" id="502181"/>
    <lineage>
        <taxon>Bacteria</taxon>
        <taxon>Bacillati</taxon>
        <taxon>Actinomycetota</taxon>
        <taxon>Actinomycetes</taxon>
        <taxon>Pseudonocardiales</taxon>
        <taxon>Pseudonocardiaceae</taxon>
    </lineage>
</organism>
<dbReference type="Pfam" id="PF13466">
    <property type="entry name" value="STAS_2"/>
    <property type="match status" value="1"/>
</dbReference>
<gene>
    <name evidence="4" type="ORF">CLV71_119157</name>
</gene>
<dbReference type="InterPro" id="IPR058548">
    <property type="entry name" value="MlaB-like_STAS"/>
</dbReference>
<dbReference type="Proteomes" id="UP000294927">
    <property type="component" value="Unassembled WGS sequence"/>
</dbReference>
<keyword evidence="5" id="KW-1185">Reference proteome</keyword>
<dbReference type="SUPFAM" id="SSF52091">
    <property type="entry name" value="SpoIIaa-like"/>
    <property type="match status" value="1"/>
</dbReference>
<dbReference type="AlphaFoldDB" id="A0A4R7V1X3"/>
<reference evidence="4 5" key="1">
    <citation type="submission" date="2019-03" db="EMBL/GenBank/DDBJ databases">
        <title>Genomic Encyclopedia of Archaeal and Bacterial Type Strains, Phase II (KMG-II): from individual species to whole genera.</title>
        <authorList>
            <person name="Goeker M."/>
        </authorList>
    </citation>
    <scope>NUCLEOTIDE SEQUENCE [LARGE SCALE GENOMIC DNA]</scope>
    <source>
        <strain evidence="4 5">DSM 45499</strain>
    </source>
</reference>